<feature type="transmembrane region" description="Helical" evidence="1">
    <location>
        <begin position="20"/>
        <end position="39"/>
    </location>
</feature>
<proteinExistence type="predicted"/>
<keyword evidence="1" id="KW-1133">Transmembrane helix</keyword>
<organism evidence="2 3">
    <name type="scientific">Trichinella nelsoni</name>
    <dbReference type="NCBI Taxonomy" id="6336"/>
    <lineage>
        <taxon>Eukaryota</taxon>
        <taxon>Metazoa</taxon>
        <taxon>Ecdysozoa</taxon>
        <taxon>Nematoda</taxon>
        <taxon>Enoplea</taxon>
        <taxon>Dorylaimia</taxon>
        <taxon>Trichinellida</taxon>
        <taxon>Trichinellidae</taxon>
        <taxon>Trichinella</taxon>
    </lineage>
</organism>
<evidence type="ECO:0000313" key="2">
    <source>
        <dbReference type="EMBL" id="KRX11719.1"/>
    </source>
</evidence>
<sequence length="42" mass="5068">MFLLYGLASNGYERLMGLQTLFRSYFYQFCLFLPVYICTEVR</sequence>
<keyword evidence="1" id="KW-0812">Transmembrane</keyword>
<evidence type="ECO:0000256" key="1">
    <source>
        <dbReference type="SAM" id="Phobius"/>
    </source>
</evidence>
<dbReference type="AlphaFoldDB" id="A0A0V0RB29"/>
<reference evidence="2 3" key="1">
    <citation type="submission" date="2015-01" db="EMBL/GenBank/DDBJ databases">
        <title>Evolution of Trichinella species and genotypes.</title>
        <authorList>
            <person name="Korhonen P.K."/>
            <person name="Edoardo P."/>
            <person name="Giuseppe L.R."/>
            <person name="Gasser R.B."/>
        </authorList>
    </citation>
    <scope>NUCLEOTIDE SEQUENCE [LARGE SCALE GENOMIC DNA]</scope>
    <source>
        <strain evidence="2">ISS37</strain>
    </source>
</reference>
<evidence type="ECO:0000313" key="3">
    <source>
        <dbReference type="Proteomes" id="UP000054630"/>
    </source>
</evidence>
<keyword evidence="3" id="KW-1185">Reference proteome</keyword>
<name>A0A0V0RB29_9BILA</name>
<keyword evidence="1" id="KW-0472">Membrane</keyword>
<dbReference type="OrthoDB" id="5936005at2759"/>
<comment type="caution">
    <text evidence="2">The sequence shown here is derived from an EMBL/GenBank/DDBJ whole genome shotgun (WGS) entry which is preliminary data.</text>
</comment>
<dbReference type="EMBL" id="JYDL01001542">
    <property type="protein sequence ID" value="KRX11719.1"/>
    <property type="molecule type" value="Genomic_DNA"/>
</dbReference>
<protein>
    <submittedName>
        <fullName evidence="2">Uncharacterized protein</fullName>
    </submittedName>
</protein>
<accession>A0A0V0RB29</accession>
<gene>
    <name evidence="2" type="ORF">T07_10972</name>
</gene>
<dbReference type="Proteomes" id="UP000054630">
    <property type="component" value="Unassembled WGS sequence"/>
</dbReference>